<dbReference type="AlphaFoldDB" id="A0A382H2W9"/>
<sequence>MPINDMAELIGLLFITTPSANKTQRPASG</sequence>
<protein>
    <submittedName>
        <fullName evidence="1">Uncharacterized protein</fullName>
    </submittedName>
</protein>
<evidence type="ECO:0000313" key="1">
    <source>
        <dbReference type="EMBL" id="SVB81610.1"/>
    </source>
</evidence>
<gene>
    <name evidence="1" type="ORF">METZ01_LOCUS234464</name>
</gene>
<accession>A0A382H2W9</accession>
<proteinExistence type="predicted"/>
<reference evidence="1" key="1">
    <citation type="submission" date="2018-05" db="EMBL/GenBank/DDBJ databases">
        <authorList>
            <person name="Lanie J.A."/>
            <person name="Ng W.-L."/>
            <person name="Kazmierczak K.M."/>
            <person name="Andrzejewski T.M."/>
            <person name="Davidsen T.M."/>
            <person name="Wayne K.J."/>
            <person name="Tettelin H."/>
            <person name="Glass J.I."/>
            <person name="Rusch D."/>
            <person name="Podicherti R."/>
            <person name="Tsui H.-C.T."/>
            <person name="Winkler M.E."/>
        </authorList>
    </citation>
    <scope>NUCLEOTIDE SEQUENCE</scope>
</reference>
<name>A0A382H2W9_9ZZZZ</name>
<dbReference type="EMBL" id="UINC01058860">
    <property type="protein sequence ID" value="SVB81610.1"/>
    <property type="molecule type" value="Genomic_DNA"/>
</dbReference>
<organism evidence="1">
    <name type="scientific">marine metagenome</name>
    <dbReference type="NCBI Taxonomy" id="408172"/>
    <lineage>
        <taxon>unclassified sequences</taxon>
        <taxon>metagenomes</taxon>
        <taxon>ecological metagenomes</taxon>
    </lineage>
</organism>